<reference evidence="3 4" key="1">
    <citation type="submission" date="2021-05" db="EMBL/GenBank/DDBJ databases">
        <authorList>
            <person name="Kumar R."/>
            <person name="Kumar A."/>
            <person name="Mukhia S."/>
        </authorList>
    </citation>
    <scope>NUCLEOTIDE SEQUENCE [LARGE SCALE GENOMIC DNA]</scope>
    <source>
        <strain evidence="3 4">ERMR7:08</strain>
    </source>
</reference>
<dbReference type="Gene3D" id="3.30.420.40">
    <property type="match status" value="2"/>
</dbReference>
<evidence type="ECO:0000259" key="2">
    <source>
        <dbReference type="Pfam" id="PF00814"/>
    </source>
</evidence>
<dbReference type="PANTHER" id="PTHR11735">
    <property type="entry name" value="TRNA N6-ADENOSINE THREONYLCARBAMOYLTRANSFERASE"/>
    <property type="match status" value="1"/>
</dbReference>
<evidence type="ECO:0000256" key="1">
    <source>
        <dbReference type="SAM" id="MobiDB-lite"/>
    </source>
</evidence>
<feature type="compositionally biased region" description="Low complexity" evidence="1">
    <location>
        <begin position="215"/>
        <end position="239"/>
    </location>
</feature>
<dbReference type="InterPro" id="IPR000905">
    <property type="entry name" value="Gcp-like_dom"/>
</dbReference>
<dbReference type="NCBIfam" id="TIGR03725">
    <property type="entry name" value="T6A_YeaZ"/>
    <property type="match status" value="1"/>
</dbReference>
<keyword evidence="3" id="KW-0012">Acyltransferase</keyword>
<dbReference type="InterPro" id="IPR022496">
    <property type="entry name" value="T6A_TsaB"/>
</dbReference>
<dbReference type="EMBL" id="CP075584">
    <property type="protein sequence ID" value="WBM81144.1"/>
    <property type="molecule type" value="Genomic_DNA"/>
</dbReference>
<dbReference type="SUPFAM" id="SSF53067">
    <property type="entry name" value="Actin-like ATPase domain"/>
    <property type="match status" value="1"/>
</dbReference>
<dbReference type="EC" id="2.3.1.234" evidence="3"/>
<dbReference type="Proteomes" id="UP001212421">
    <property type="component" value="Chromosome"/>
</dbReference>
<name>A0ABY7NFX7_9MICO</name>
<dbReference type="InterPro" id="IPR043129">
    <property type="entry name" value="ATPase_NBD"/>
</dbReference>
<keyword evidence="4" id="KW-1185">Reference proteome</keyword>
<feature type="region of interest" description="Disordered" evidence="1">
    <location>
        <begin position="211"/>
        <end position="249"/>
    </location>
</feature>
<dbReference type="PANTHER" id="PTHR11735:SF11">
    <property type="entry name" value="TRNA THREONYLCARBAMOYLADENOSINE BIOSYNTHESIS PROTEIN TSAB"/>
    <property type="match status" value="1"/>
</dbReference>
<dbReference type="RefSeq" id="WP_281535885.1">
    <property type="nucleotide sequence ID" value="NZ_CP075584.1"/>
</dbReference>
<feature type="domain" description="Gcp-like" evidence="2">
    <location>
        <begin position="33"/>
        <end position="127"/>
    </location>
</feature>
<gene>
    <name evidence="3" type="primary">tsaB</name>
    <name evidence="3" type="ORF">KIV56_07975</name>
</gene>
<keyword evidence="3" id="KW-0808">Transferase</keyword>
<dbReference type="GO" id="GO:0061711">
    <property type="term" value="F:tRNA N(6)-L-threonylcarbamoyladenine synthase activity"/>
    <property type="evidence" value="ECO:0007669"/>
    <property type="project" value="UniProtKB-EC"/>
</dbReference>
<evidence type="ECO:0000313" key="3">
    <source>
        <dbReference type="EMBL" id="WBM81144.1"/>
    </source>
</evidence>
<dbReference type="Pfam" id="PF00814">
    <property type="entry name" value="TsaD"/>
    <property type="match status" value="1"/>
</dbReference>
<proteinExistence type="predicted"/>
<sequence>MLLAIDTSAGTSVAVVDGDRGVLADIDTADTMRHAEVIGTLIAECLDRANVRVTDLTGVVGGMGPGPFTGLRVGIAAARVFALGAGLPFHPVISHDAIALGRYRAGHTGGLVVVTDARRREVNWSAYSGADAAGLPVRLAAPGVAKPAVLLESDWAYADLSRADAVTVPAADLGRVAELLLKNDRAFATDAAFYLRSPDVTLPNGPKRVSLSDLAGSAAPTPATSTASWPSRPASSRTTPGPPRACSAT</sequence>
<organism evidence="3 4">
    <name type="scientific">Cryobacterium breve</name>
    <dbReference type="NCBI Taxonomy" id="1259258"/>
    <lineage>
        <taxon>Bacteria</taxon>
        <taxon>Bacillati</taxon>
        <taxon>Actinomycetota</taxon>
        <taxon>Actinomycetes</taxon>
        <taxon>Micrococcales</taxon>
        <taxon>Microbacteriaceae</taxon>
        <taxon>Cryobacterium</taxon>
    </lineage>
</organism>
<accession>A0ABY7NFX7</accession>
<evidence type="ECO:0000313" key="4">
    <source>
        <dbReference type="Proteomes" id="UP001212421"/>
    </source>
</evidence>
<protein>
    <submittedName>
        <fullName evidence="3">tRNA (Adenosine(37)-N6)-threonylcarbamoyltransferase complex dimerization subunit type 1 TsaB</fullName>
        <ecNumber evidence="3">2.3.1.234</ecNumber>
    </submittedName>
</protein>